<dbReference type="GO" id="GO:0043041">
    <property type="term" value="P:amino acid activation for nonribosomal peptide biosynthetic process"/>
    <property type="evidence" value="ECO:0007669"/>
    <property type="project" value="TreeGrafter"/>
</dbReference>
<accession>A0A6M4X100</accession>
<dbReference type="Gene3D" id="3.30.559.10">
    <property type="entry name" value="Chloramphenicol acetyltransferase-like domain"/>
    <property type="match status" value="1"/>
</dbReference>
<dbReference type="SUPFAM" id="SSF52777">
    <property type="entry name" value="CoA-dependent acyltransferases"/>
    <property type="match status" value="2"/>
</dbReference>
<dbReference type="InterPro" id="IPR023213">
    <property type="entry name" value="CAT-like_dom_sf"/>
</dbReference>
<dbReference type="GO" id="GO:0044550">
    <property type="term" value="P:secondary metabolite biosynthetic process"/>
    <property type="evidence" value="ECO:0007669"/>
    <property type="project" value="TreeGrafter"/>
</dbReference>
<dbReference type="PANTHER" id="PTHR45527">
    <property type="entry name" value="NONRIBOSOMAL PEPTIDE SYNTHETASE"/>
    <property type="match status" value="1"/>
</dbReference>
<dbReference type="AlphaFoldDB" id="A0A6M4X100"/>
<organism evidence="2 3">
    <name type="scientific">Streptomyces asoensis</name>
    <dbReference type="NCBI Taxonomy" id="249586"/>
    <lineage>
        <taxon>Bacteria</taxon>
        <taxon>Bacillati</taxon>
        <taxon>Actinomycetota</taxon>
        <taxon>Actinomycetes</taxon>
        <taxon>Kitasatosporales</taxon>
        <taxon>Streptomycetaceae</taxon>
        <taxon>Streptomyces</taxon>
    </lineage>
</organism>
<evidence type="ECO:0000259" key="1">
    <source>
        <dbReference type="Pfam" id="PF00668"/>
    </source>
</evidence>
<name>A0A6M4X100_9ACTN</name>
<protein>
    <recommendedName>
        <fullName evidence="1">Condensation domain-containing protein</fullName>
    </recommendedName>
</protein>
<dbReference type="Gene3D" id="3.30.559.30">
    <property type="entry name" value="Nonribosomal peptide synthetase, condensation domain"/>
    <property type="match status" value="1"/>
</dbReference>
<keyword evidence="3" id="KW-1185">Reference proteome</keyword>
<feature type="domain" description="Condensation" evidence="1">
    <location>
        <begin position="44"/>
        <end position="346"/>
    </location>
</feature>
<evidence type="ECO:0000313" key="3">
    <source>
        <dbReference type="Proteomes" id="UP000502665"/>
    </source>
</evidence>
<reference evidence="2" key="1">
    <citation type="submission" date="2020-03" db="EMBL/GenBank/DDBJ databases">
        <title>Molecular networking-based the target discovery of potent antiproliferative macrolactams: 5/6/7/16 polycyclic ansamycins and glycosylated trienomycin from Streptomyces cacaoi subsp. asoensis.</title>
        <authorList>
            <person name="Liu L.-L."/>
        </authorList>
    </citation>
    <scope>NUCLEOTIDE SEQUENCE [LARGE SCALE GENOMIC DNA]</scope>
    <source>
        <strain evidence="2">H2S5</strain>
    </source>
</reference>
<dbReference type="PANTHER" id="PTHR45527:SF1">
    <property type="entry name" value="FATTY ACID SYNTHASE"/>
    <property type="match status" value="1"/>
</dbReference>
<dbReference type="InterPro" id="IPR001242">
    <property type="entry name" value="Condensation_dom"/>
</dbReference>
<sequence>MIHQARTHPPSAGLAPLPLFSRQDWCWEWTRSYTGDSTPIESSETLLFQGPLDTGALRDTLAEIGTRHEALRLHLVAAAGPDPSAAWPGQALRPEPGPLDTVRVAPQERVAEVTRVLSRPLDLTDRMTRTTLVRTAEEEHVLVAQFHHLIFDRTSHLLFRELLAHGYQERVSPGHGIAKRRTEHASYTGLISGEHTPEVRSAVRGRAATLAGELRAYGAADPLAGDAGAVVAGAEFGSVPLTLTAERTRLLLRRSRAERVTLHTVLLAALGHAVATEYERDRLVCSVYTHGRTSASARETLGLFSTVVPVPVDTEFRSLSVFVKAVHGSVRRASDRADLPFSEVASRVLDRPPGDGAYYRSALAHLELRLSGVTGWLPEEPDRPLPLPPGLTVTPQGLDPDHPFPVFAGPEQALACASTLFADLDMADGALTGSLWYENHYHDAGRAARVGEIFMHFIERLIEEDTQ</sequence>
<dbReference type="EMBL" id="CP049838">
    <property type="protein sequence ID" value="QJT06308.1"/>
    <property type="molecule type" value="Genomic_DNA"/>
</dbReference>
<dbReference type="RefSeq" id="WP_171401621.1">
    <property type="nucleotide sequence ID" value="NZ_CP049838.1"/>
</dbReference>
<evidence type="ECO:0000313" key="2">
    <source>
        <dbReference type="EMBL" id="QJT06308.1"/>
    </source>
</evidence>
<dbReference type="Pfam" id="PF00668">
    <property type="entry name" value="Condensation"/>
    <property type="match status" value="1"/>
</dbReference>
<dbReference type="GO" id="GO:0003824">
    <property type="term" value="F:catalytic activity"/>
    <property type="evidence" value="ECO:0007669"/>
    <property type="project" value="InterPro"/>
</dbReference>
<dbReference type="GO" id="GO:0008610">
    <property type="term" value="P:lipid biosynthetic process"/>
    <property type="evidence" value="ECO:0007669"/>
    <property type="project" value="UniProtKB-ARBA"/>
</dbReference>
<dbReference type="Proteomes" id="UP000502665">
    <property type="component" value="Chromosome"/>
</dbReference>
<gene>
    <name evidence="2" type="ORF">G9272_43320</name>
</gene>
<proteinExistence type="predicted"/>
<dbReference type="GO" id="GO:0005737">
    <property type="term" value="C:cytoplasm"/>
    <property type="evidence" value="ECO:0007669"/>
    <property type="project" value="TreeGrafter"/>
</dbReference>
<dbReference type="GO" id="GO:0031177">
    <property type="term" value="F:phosphopantetheine binding"/>
    <property type="evidence" value="ECO:0007669"/>
    <property type="project" value="TreeGrafter"/>
</dbReference>